<accession>A0A844XHP2</accession>
<feature type="transmembrane region" description="Helical" evidence="1">
    <location>
        <begin position="120"/>
        <end position="141"/>
    </location>
</feature>
<keyword evidence="3" id="KW-1185">Reference proteome</keyword>
<sequence>MMTQTRPFSPSRWLLAYGILCLAVGVLALIWPAPASLAAVTFAAFLLLISGVGALGIAIGRHTSHPFYDAMLGMLSIAVGIWMLVQPVEGAVSLTILLAIWFAGRGLLELYSAVKWPFRRVWMVVMGVLNLALAVLCVTLLPGSALIVPGTLLAVSFFVSGMGALLFYSSAKSSTSSMQSAV</sequence>
<feature type="transmembrane region" description="Helical" evidence="1">
    <location>
        <begin position="91"/>
        <end position="108"/>
    </location>
</feature>
<dbReference type="InterPro" id="IPR005325">
    <property type="entry name" value="DUF308_memb"/>
</dbReference>
<dbReference type="Proteomes" id="UP000461409">
    <property type="component" value="Unassembled WGS sequence"/>
</dbReference>
<comment type="caution">
    <text evidence="2">The sequence shown here is derived from an EMBL/GenBank/DDBJ whole genome shotgun (WGS) entry which is preliminary data.</text>
</comment>
<reference evidence="2 3" key="2">
    <citation type="submission" date="2020-02" db="EMBL/GenBank/DDBJ databases">
        <title>Erythrobacter dongmakensis sp. nov., isolated from a tidal mudflat.</title>
        <authorList>
            <person name="Kim I.S."/>
        </authorList>
    </citation>
    <scope>NUCLEOTIDE SEQUENCE [LARGE SCALE GENOMIC DNA]</scope>
    <source>
        <strain evidence="2 3">GH3-10</strain>
    </source>
</reference>
<feature type="transmembrane region" description="Helical" evidence="1">
    <location>
        <begin position="37"/>
        <end position="60"/>
    </location>
</feature>
<evidence type="ECO:0000256" key="1">
    <source>
        <dbReference type="SAM" id="Phobius"/>
    </source>
</evidence>
<dbReference type="EMBL" id="WUBR01000003">
    <property type="protein sequence ID" value="MWV29243.1"/>
    <property type="molecule type" value="Genomic_DNA"/>
</dbReference>
<proteinExistence type="predicted"/>
<gene>
    <name evidence="2" type="ORF">GRF63_15165</name>
</gene>
<keyword evidence="1" id="KW-0812">Transmembrane</keyword>
<dbReference type="PANTHER" id="PTHR34989">
    <property type="entry name" value="PROTEIN HDED"/>
    <property type="match status" value="1"/>
</dbReference>
<dbReference type="AlphaFoldDB" id="A0A844XHP2"/>
<keyword evidence="1" id="KW-1133">Transmembrane helix</keyword>
<evidence type="ECO:0000313" key="2">
    <source>
        <dbReference type="EMBL" id="MWV29243.1"/>
    </source>
</evidence>
<dbReference type="GO" id="GO:0005886">
    <property type="term" value="C:plasma membrane"/>
    <property type="evidence" value="ECO:0007669"/>
    <property type="project" value="TreeGrafter"/>
</dbReference>
<reference evidence="2 3" key="1">
    <citation type="submission" date="2019-12" db="EMBL/GenBank/DDBJ databases">
        <authorList>
            <person name="Lee S.D."/>
        </authorList>
    </citation>
    <scope>NUCLEOTIDE SEQUENCE [LARGE SCALE GENOMIC DNA]</scope>
    <source>
        <strain evidence="2 3">GH3-10</strain>
    </source>
</reference>
<dbReference type="PANTHER" id="PTHR34989:SF1">
    <property type="entry name" value="PROTEIN HDED"/>
    <property type="match status" value="1"/>
</dbReference>
<feature type="transmembrane region" description="Helical" evidence="1">
    <location>
        <begin position="67"/>
        <end position="85"/>
    </location>
</feature>
<keyword evidence="1" id="KW-0472">Membrane</keyword>
<feature type="transmembrane region" description="Helical" evidence="1">
    <location>
        <begin position="12"/>
        <end position="31"/>
    </location>
</feature>
<evidence type="ECO:0000313" key="3">
    <source>
        <dbReference type="Proteomes" id="UP000461409"/>
    </source>
</evidence>
<organism evidence="2 3">
    <name type="scientific">Aurantiacibacter rhizosphaerae</name>
    <dbReference type="NCBI Taxonomy" id="2691582"/>
    <lineage>
        <taxon>Bacteria</taxon>
        <taxon>Pseudomonadati</taxon>
        <taxon>Pseudomonadota</taxon>
        <taxon>Alphaproteobacteria</taxon>
        <taxon>Sphingomonadales</taxon>
        <taxon>Erythrobacteraceae</taxon>
        <taxon>Aurantiacibacter</taxon>
    </lineage>
</organism>
<feature type="transmembrane region" description="Helical" evidence="1">
    <location>
        <begin position="147"/>
        <end position="168"/>
    </location>
</feature>
<dbReference type="Pfam" id="PF03729">
    <property type="entry name" value="DUF308"/>
    <property type="match status" value="1"/>
</dbReference>
<name>A0A844XHP2_9SPHN</name>
<dbReference type="InterPro" id="IPR052712">
    <property type="entry name" value="Acid_resist_chaperone_HdeD"/>
</dbReference>
<protein>
    <submittedName>
        <fullName evidence="2">HdeD family acid-resistance protein</fullName>
    </submittedName>
</protein>